<dbReference type="PATRIC" id="fig|1121022.4.peg.3665"/>
<dbReference type="HAMAP" id="MF_00692">
    <property type="entry name" value="SelO"/>
    <property type="match status" value="1"/>
</dbReference>
<keyword evidence="4 8" id="KW-0479">Metal-binding</keyword>
<keyword evidence="7 8" id="KW-0460">Magnesium</keyword>
<dbReference type="PANTHER" id="PTHR32057">
    <property type="entry name" value="PROTEIN ADENYLYLTRANSFERASE SELO, MITOCHONDRIAL"/>
    <property type="match status" value="1"/>
</dbReference>
<dbReference type="EC" id="2.7.7.108" evidence="8"/>
<organism evidence="9 10">
    <name type="scientific">Asticcacaulis benevestitus DSM 16100 = ATCC BAA-896</name>
    <dbReference type="NCBI Taxonomy" id="1121022"/>
    <lineage>
        <taxon>Bacteria</taxon>
        <taxon>Pseudomonadati</taxon>
        <taxon>Pseudomonadota</taxon>
        <taxon>Alphaproteobacteria</taxon>
        <taxon>Caulobacterales</taxon>
        <taxon>Caulobacteraceae</taxon>
        <taxon>Asticcacaulis</taxon>
    </lineage>
</organism>
<keyword evidence="10" id="KW-1185">Reference proteome</keyword>
<evidence type="ECO:0000256" key="6">
    <source>
        <dbReference type="ARBA" id="ARBA00022840"/>
    </source>
</evidence>
<evidence type="ECO:0000256" key="2">
    <source>
        <dbReference type="ARBA" id="ARBA00022679"/>
    </source>
</evidence>
<accession>V4PHZ2</accession>
<keyword evidence="5 8" id="KW-0547">Nucleotide-binding</keyword>
<feature type="binding site" evidence="8">
    <location>
        <position position="261"/>
    </location>
    <ligand>
        <name>Mg(2+)</name>
        <dbReference type="ChEBI" id="CHEBI:18420"/>
    </ligand>
</feature>
<sequence length="483" mass="53618">MTNPYRPAPLLQCSTLALHDTVSAAEFPQTTIRYRNDRAAQSVGLDDLSNTAWIEHFGRFAPLPDNQPAPLALRYHGHQFRHYNPDLGDGRGFLFAQMYDDQNRLLDLGTKGTGKTPWSRGGDGKLTLKGGVREVLATALLEALGVPTSKTFSLIETGEDLVRGDEPSPTRSSVMVRLSHSHIRFGTFERLAYLNDAETMRDLMAFIIANYYPVRSSNEAVAQDKMSDAAAVFDAVVSASAKLAARWMAAGFVHGVLNTDNMNITGESFDYGPYRFLPAYDPAFTAAYFDHTGLYAYGRQPDAVLWNLGQLGRCLTLITAPEPLIESFNAFNDRYEHELGLAICDRLNLIAQADNAPLVKTVYALLSDLCAEGSFEGLFYDWFGGALSEGRAMTGPRRDNYAGPSFTAFHEVLQTYETAAPEKLDHPRFTQGDPETLLIDEIETIWAQIAIEDDWSLFEAKLALIETYRQALGLTGYSSFRRE</sequence>
<comment type="catalytic activity">
    <reaction evidence="8">
        <text>L-threonyl-[protein] + ATP = 3-O-(5'-adenylyl)-L-threonyl-[protein] + diphosphate</text>
        <dbReference type="Rhea" id="RHEA:54292"/>
        <dbReference type="Rhea" id="RHEA-COMP:11060"/>
        <dbReference type="Rhea" id="RHEA-COMP:13847"/>
        <dbReference type="ChEBI" id="CHEBI:30013"/>
        <dbReference type="ChEBI" id="CHEBI:30616"/>
        <dbReference type="ChEBI" id="CHEBI:33019"/>
        <dbReference type="ChEBI" id="CHEBI:138113"/>
        <dbReference type="EC" id="2.7.7.108"/>
    </reaction>
</comment>
<dbReference type="PANTHER" id="PTHR32057:SF14">
    <property type="entry name" value="PROTEIN ADENYLYLTRANSFERASE SELO, MITOCHONDRIAL"/>
    <property type="match status" value="1"/>
</dbReference>
<keyword evidence="6 8" id="KW-0067">ATP-binding</keyword>
<evidence type="ECO:0000256" key="5">
    <source>
        <dbReference type="ARBA" id="ARBA00022741"/>
    </source>
</evidence>
<dbReference type="Proteomes" id="UP000017837">
    <property type="component" value="Unassembled WGS sequence"/>
</dbReference>
<evidence type="ECO:0000256" key="3">
    <source>
        <dbReference type="ARBA" id="ARBA00022695"/>
    </source>
</evidence>
<proteinExistence type="inferred from homology"/>
<feature type="binding site" evidence="8">
    <location>
        <position position="123"/>
    </location>
    <ligand>
        <name>ATP</name>
        <dbReference type="ChEBI" id="CHEBI:30616"/>
    </ligand>
</feature>
<reference evidence="9 10" key="1">
    <citation type="journal article" date="2014" name="Nature">
        <title>Sequential evolution of bacterial morphology by co-option of a developmental regulator.</title>
        <authorList>
            <person name="Jiang C."/>
            <person name="Brown P.J."/>
            <person name="Ducret A."/>
            <person name="Brun Y.V."/>
        </authorList>
    </citation>
    <scope>NUCLEOTIDE SEQUENCE [LARGE SCALE GENOMIC DNA]</scope>
    <source>
        <strain evidence="9 10">DSM 16100</strain>
    </source>
</reference>
<gene>
    <name evidence="8" type="primary">ydiU</name>
    <name evidence="8" type="synonym">selO</name>
    <name evidence="9" type="ORF">ABENE_17930</name>
</gene>
<dbReference type="EC" id="2.7.7.-" evidence="8"/>
<dbReference type="GO" id="GO:0070733">
    <property type="term" value="F:AMPylase activity"/>
    <property type="evidence" value="ECO:0007669"/>
    <property type="project" value="UniProtKB-EC"/>
</dbReference>
<comment type="cofactor">
    <cofactor evidence="8">
        <name>Mg(2+)</name>
        <dbReference type="ChEBI" id="CHEBI:18420"/>
    </cofactor>
    <cofactor evidence="8">
        <name>Mn(2+)</name>
        <dbReference type="ChEBI" id="CHEBI:29035"/>
    </cofactor>
</comment>
<feature type="binding site" evidence="8">
    <location>
        <position position="270"/>
    </location>
    <ligand>
        <name>Mg(2+)</name>
        <dbReference type="ChEBI" id="CHEBI:18420"/>
    </ligand>
</feature>
<feature type="binding site" evidence="8">
    <location>
        <position position="91"/>
    </location>
    <ligand>
        <name>ATP</name>
        <dbReference type="ChEBI" id="CHEBI:30616"/>
    </ligand>
</feature>
<protein>
    <recommendedName>
        <fullName evidence="8">Protein nucleotidyltransferase YdiU</fullName>
        <ecNumber evidence="8">2.7.7.-</ecNumber>
    </recommendedName>
    <alternativeName>
        <fullName evidence="8">Protein adenylyltransferase YdiU</fullName>
        <ecNumber evidence="8">2.7.7.108</ecNumber>
    </alternativeName>
    <alternativeName>
        <fullName evidence="8">Protein uridylyltransferase YdiU</fullName>
        <ecNumber evidence="8">2.7.7.-</ecNumber>
    </alternativeName>
</protein>
<feature type="active site" description="Proton acceptor" evidence="8">
    <location>
        <position position="260"/>
    </location>
</feature>
<feature type="binding site" evidence="8">
    <location>
        <position position="184"/>
    </location>
    <ligand>
        <name>ATP</name>
        <dbReference type="ChEBI" id="CHEBI:30616"/>
    </ligand>
</feature>
<comment type="caution">
    <text evidence="9">The sequence shown here is derived from an EMBL/GenBank/DDBJ whole genome shotgun (WGS) entry which is preliminary data.</text>
</comment>
<dbReference type="RefSeq" id="WP_018083504.1">
    <property type="nucleotide sequence ID" value="NZ_AQWM01000034.1"/>
</dbReference>
<evidence type="ECO:0000313" key="10">
    <source>
        <dbReference type="Proteomes" id="UP000017837"/>
    </source>
</evidence>
<dbReference type="OrthoDB" id="9776281at2"/>
<comment type="similarity">
    <text evidence="1 8">Belongs to the SELO family.</text>
</comment>
<evidence type="ECO:0000313" key="9">
    <source>
        <dbReference type="EMBL" id="ESQ86834.1"/>
    </source>
</evidence>
<dbReference type="Pfam" id="PF02696">
    <property type="entry name" value="SelO"/>
    <property type="match status" value="1"/>
</dbReference>
<evidence type="ECO:0000256" key="4">
    <source>
        <dbReference type="ARBA" id="ARBA00022723"/>
    </source>
</evidence>
<dbReference type="EMBL" id="AWGB01000049">
    <property type="protein sequence ID" value="ESQ86834.1"/>
    <property type="molecule type" value="Genomic_DNA"/>
</dbReference>
<evidence type="ECO:0000256" key="7">
    <source>
        <dbReference type="ARBA" id="ARBA00022842"/>
    </source>
</evidence>
<comment type="function">
    <text evidence="8">Nucleotidyltransferase involved in the post-translational modification of proteins. It can catalyze the addition of adenosine monophosphate (AMP) or uridine monophosphate (UMP) to a protein, resulting in modifications known as AMPylation and UMPylation.</text>
</comment>
<feature type="binding site" evidence="8">
    <location>
        <position position="90"/>
    </location>
    <ligand>
        <name>ATP</name>
        <dbReference type="ChEBI" id="CHEBI:30616"/>
    </ligand>
</feature>
<evidence type="ECO:0000256" key="1">
    <source>
        <dbReference type="ARBA" id="ARBA00009747"/>
    </source>
</evidence>
<comment type="catalytic activity">
    <reaction evidence="8">
        <text>L-seryl-[protein] + UTP = O-(5'-uridylyl)-L-seryl-[protein] + diphosphate</text>
        <dbReference type="Rhea" id="RHEA:64604"/>
        <dbReference type="Rhea" id="RHEA-COMP:9863"/>
        <dbReference type="Rhea" id="RHEA-COMP:16635"/>
        <dbReference type="ChEBI" id="CHEBI:29999"/>
        <dbReference type="ChEBI" id="CHEBI:33019"/>
        <dbReference type="ChEBI" id="CHEBI:46398"/>
        <dbReference type="ChEBI" id="CHEBI:156051"/>
    </reaction>
</comment>
<dbReference type="eggNOG" id="COG0397">
    <property type="taxonomic scope" value="Bacteria"/>
</dbReference>
<keyword evidence="8" id="KW-0464">Manganese</keyword>
<dbReference type="GO" id="GO:0005524">
    <property type="term" value="F:ATP binding"/>
    <property type="evidence" value="ECO:0007669"/>
    <property type="project" value="UniProtKB-UniRule"/>
</dbReference>
<feature type="binding site" evidence="8">
    <location>
        <position position="88"/>
    </location>
    <ligand>
        <name>ATP</name>
        <dbReference type="ChEBI" id="CHEBI:30616"/>
    </ligand>
</feature>
<feature type="binding site" evidence="8">
    <location>
        <position position="270"/>
    </location>
    <ligand>
        <name>ATP</name>
        <dbReference type="ChEBI" id="CHEBI:30616"/>
    </ligand>
</feature>
<dbReference type="NCBIfam" id="NF000658">
    <property type="entry name" value="PRK00029.1"/>
    <property type="match status" value="1"/>
</dbReference>
<dbReference type="InterPro" id="IPR003846">
    <property type="entry name" value="SelO"/>
</dbReference>
<comment type="catalytic activity">
    <reaction evidence="8">
        <text>L-seryl-[protein] + ATP = 3-O-(5'-adenylyl)-L-seryl-[protein] + diphosphate</text>
        <dbReference type="Rhea" id="RHEA:58120"/>
        <dbReference type="Rhea" id="RHEA-COMP:9863"/>
        <dbReference type="Rhea" id="RHEA-COMP:15073"/>
        <dbReference type="ChEBI" id="CHEBI:29999"/>
        <dbReference type="ChEBI" id="CHEBI:30616"/>
        <dbReference type="ChEBI" id="CHEBI:33019"/>
        <dbReference type="ChEBI" id="CHEBI:142516"/>
        <dbReference type="EC" id="2.7.7.108"/>
    </reaction>
</comment>
<comment type="catalytic activity">
    <reaction evidence="8">
        <text>L-tyrosyl-[protein] + UTP = O-(5'-uridylyl)-L-tyrosyl-[protein] + diphosphate</text>
        <dbReference type="Rhea" id="RHEA:83887"/>
        <dbReference type="Rhea" id="RHEA-COMP:10136"/>
        <dbReference type="Rhea" id="RHEA-COMP:20238"/>
        <dbReference type="ChEBI" id="CHEBI:33019"/>
        <dbReference type="ChEBI" id="CHEBI:46398"/>
        <dbReference type="ChEBI" id="CHEBI:46858"/>
        <dbReference type="ChEBI" id="CHEBI:90602"/>
    </reaction>
</comment>
<keyword evidence="3 8" id="KW-0548">Nucleotidyltransferase</keyword>
<name>V4PHZ2_9CAUL</name>
<keyword evidence="2 8" id="KW-0808">Transferase</keyword>
<comment type="catalytic activity">
    <reaction evidence="8">
        <text>L-tyrosyl-[protein] + ATP = O-(5'-adenylyl)-L-tyrosyl-[protein] + diphosphate</text>
        <dbReference type="Rhea" id="RHEA:54288"/>
        <dbReference type="Rhea" id="RHEA-COMP:10136"/>
        <dbReference type="Rhea" id="RHEA-COMP:13846"/>
        <dbReference type="ChEBI" id="CHEBI:30616"/>
        <dbReference type="ChEBI" id="CHEBI:33019"/>
        <dbReference type="ChEBI" id="CHEBI:46858"/>
        <dbReference type="ChEBI" id="CHEBI:83624"/>
        <dbReference type="EC" id="2.7.7.108"/>
    </reaction>
</comment>
<comment type="catalytic activity">
    <reaction evidence="8">
        <text>L-histidyl-[protein] + UTP = N(tele)-(5'-uridylyl)-L-histidyl-[protein] + diphosphate</text>
        <dbReference type="Rhea" id="RHEA:83891"/>
        <dbReference type="Rhea" id="RHEA-COMP:9745"/>
        <dbReference type="Rhea" id="RHEA-COMP:20239"/>
        <dbReference type="ChEBI" id="CHEBI:29979"/>
        <dbReference type="ChEBI" id="CHEBI:33019"/>
        <dbReference type="ChEBI" id="CHEBI:46398"/>
        <dbReference type="ChEBI" id="CHEBI:233474"/>
    </reaction>
</comment>
<dbReference type="GO" id="GO:0000287">
    <property type="term" value="F:magnesium ion binding"/>
    <property type="evidence" value="ECO:0007669"/>
    <property type="project" value="UniProtKB-UniRule"/>
</dbReference>
<feature type="binding site" evidence="8">
    <location>
        <position position="177"/>
    </location>
    <ligand>
        <name>ATP</name>
        <dbReference type="ChEBI" id="CHEBI:30616"/>
    </ligand>
</feature>
<dbReference type="GO" id="GO:0030145">
    <property type="term" value="F:manganese ion binding"/>
    <property type="evidence" value="ECO:0007669"/>
    <property type="project" value="UniProtKB-UniRule"/>
</dbReference>
<feature type="binding site" evidence="8">
    <location>
        <position position="124"/>
    </location>
    <ligand>
        <name>ATP</name>
        <dbReference type="ChEBI" id="CHEBI:30616"/>
    </ligand>
</feature>
<evidence type="ECO:0000256" key="8">
    <source>
        <dbReference type="HAMAP-Rule" id="MF_00692"/>
    </source>
</evidence>
<feature type="binding site" evidence="8">
    <location>
        <position position="111"/>
    </location>
    <ligand>
        <name>ATP</name>
        <dbReference type="ChEBI" id="CHEBI:30616"/>
    </ligand>
</feature>
<dbReference type="AlphaFoldDB" id="V4PHZ2"/>